<organism evidence="2 3">
    <name type="scientific">Torulaspora delbrueckii</name>
    <name type="common">Yeast</name>
    <name type="synonym">Candida colliculosa</name>
    <dbReference type="NCBI Taxonomy" id="4950"/>
    <lineage>
        <taxon>Eukaryota</taxon>
        <taxon>Fungi</taxon>
        <taxon>Dikarya</taxon>
        <taxon>Ascomycota</taxon>
        <taxon>Saccharomycotina</taxon>
        <taxon>Saccharomycetes</taxon>
        <taxon>Saccharomycetales</taxon>
        <taxon>Saccharomycetaceae</taxon>
        <taxon>Torulaspora</taxon>
    </lineage>
</organism>
<keyword evidence="1" id="KW-0812">Transmembrane</keyword>
<evidence type="ECO:0000256" key="1">
    <source>
        <dbReference type="SAM" id="Phobius"/>
    </source>
</evidence>
<dbReference type="InterPro" id="IPR001142">
    <property type="entry name" value="DUP/COS"/>
</dbReference>
<sequence>MSTENMEKTDYRGCEDASVYIPKKNFRSAFTWALYESTRSYEPYVMVGWFGGLLFCLPYVISSSYFFLSTVTVILLLESVMLVPLICMICRGVRARSLVSRSTKALAEATEEVFSSDKETLAIGWDKVASKLNRKFYNAGDWKTPYCLFDGSHCEIFFRCYVLKPIYEEEELDGCEKNRLRSAASIYQQRIVDQFSRDKEDTSVLAEDNLPADSHHSIYTWRLKNSLRSVGHKVWFVSMLPQVFLDHTWSLRLIHMIVVILMFVALSTTSIGITLLGNTLSITTTKDRIRLLAAISNVAPGEDSELWDVVAKRMNAYLNEDPNVTGVQRFFDGKECCSFFEKQLKPLMSGRNKDYQVATYEIIPLITSAAGSSSV</sequence>
<feature type="transmembrane region" description="Helical" evidence="1">
    <location>
        <begin position="44"/>
        <end position="61"/>
    </location>
</feature>
<feature type="transmembrane region" description="Helical" evidence="1">
    <location>
        <begin position="67"/>
        <end position="90"/>
    </location>
</feature>
<dbReference type="Pfam" id="PF00674">
    <property type="entry name" value="DUP"/>
    <property type="match status" value="2"/>
</dbReference>
<reference evidence="2 3" key="1">
    <citation type="journal article" date="2011" name="Proc. Natl. Acad. Sci. U.S.A.">
        <title>Evolutionary erosion of yeast sex chromosomes by mating-type switching accidents.</title>
        <authorList>
            <person name="Gordon J.L."/>
            <person name="Armisen D."/>
            <person name="Proux-Wera E."/>
            <person name="Oheigeartaigh S.S."/>
            <person name="Byrne K.P."/>
            <person name="Wolfe K.H."/>
        </authorList>
    </citation>
    <scope>NUCLEOTIDE SEQUENCE [LARGE SCALE GENOMIC DNA]</scope>
    <source>
        <strain evidence="3">ATCC 10662 / CBS 1146 / NBRC 0425 / NCYC 2629 / NRRL Y-866</strain>
    </source>
</reference>
<accession>G8ZWQ7</accession>
<evidence type="ECO:0000313" key="3">
    <source>
        <dbReference type="Proteomes" id="UP000005627"/>
    </source>
</evidence>
<dbReference type="GeneID" id="11501511"/>
<evidence type="ECO:0000313" key="2">
    <source>
        <dbReference type="EMBL" id="CCE93051.1"/>
    </source>
</evidence>
<name>G8ZWQ7_TORDE</name>
<dbReference type="KEGG" id="tdl:TDEL_0F02400"/>
<keyword evidence="1" id="KW-1133">Transmembrane helix</keyword>
<keyword evidence="3" id="KW-1185">Reference proteome</keyword>
<feature type="transmembrane region" description="Helical" evidence="1">
    <location>
        <begin position="253"/>
        <end position="276"/>
    </location>
</feature>
<dbReference type="EMBL" id="HE616747">
    <property type="protein sequence ID" value="CCE93051.1"/>
    <property type="molecule type" value="Genomic_DNA"/>
</dbReference>
<gene>
    <name evidence="2" type="primary">TDEL0F02400</name>
    <name evidence="2" type="ORF">TDEL_0F02400</name>
</gene>
<proteinExistence type="predicted"/>
<keyword evidence="1" id="KW-0472">Membrane</keyword>
<dbReference type="HOGENOM" id="CLU_062892_1_0_1"/>
<dbReference type="FunCoup" id="G8ZWQ7">
    <property type="interactions" value="148"/>
</dbReference>
<dbReference type="eggNOG" id="ENOG502SAGH">
    <property type="taxonomic scope" value="Eukaryota"/>
</dbReference>
<dbReference type="OrthoDB" id="4036062at2759"/>
<dbReference type="AlphaFoldDB" id="G8ZWQ7"/>
<protein>
    <submittedName>
        <fullName evidence="2">Uncharacterized protein</fullName>
    </submittedName>
</protein>
<dbReference type="RefSeq" id="XP_003682262.1">
    <property type="nucleotide sequence ID" value="XM_003682214.1"/>
</dbReference>
<dbReference type="InParanoid" id="G8ZWQ7"/>
<dbReference type="Proteomes" id="UP000005627">
    <property type="component" value="Chromosome 6"/>
</dbReference>